<proteinExistence type="predicted"/>
<dbReference type="EMBL" id="JALJOV010000794">
    <property type="protein sequence ID" value="KAK9861220.1"/>
    <property type="molecule type" value="Genomic_DNA"/>
</dbReference>
<protein>
    <submittedName>
        <fullName evidence="2">Uncharacterized protein</fullName>
    </submittedName>
</protein>
<comment type="caution">
    <text evidence="2">The sequence shown here is derived from an EMBL/GenBank/DDBJ whole genome shotgun (WGS) entry which is preliminary data.</text>
</comment>
<dbReference type="Proteomes" id="UP001485043">
    <property type="component" value="Unassembled WGS sequence"/>
</dbReference>
<evidence type="ECO:0000313" key="2">
    <source>
        <dbReference type="EMBL" id="KAK9861220.1"/>
    </source>
</evidence>
<reference evidence="2 3" key="1">
    <citation type="journal article" date="2024" name="Nat. Commun.">
        <title>Phylogenomics reveals the evolutionary origins of lichenization in chlorophyte algae.</title>
        <authorList>
            <person name="Puginier C."/>
            <person name="Libourel C."/>
            <person name="Otte J."/>
            <person name="Skaloud P."/>
            <person name="Haon M."/>
            <person name="Grisel S."/>
            <person name="Petersen M."/>
            <person name="Berrin J.G."/>
            <person name="Delaux P.M."/>
            <person name="Dal Grande F."/>
            <person name="Keller J."/>
        </authorList>
    </citation>
    <scope>NUCLEOTIDE SEQUENCE [LARGE SCALE GENOMIC DNA]</scope>
    <source>
        <strain evidence="2 3">SAG 2523</strain>
    </source>
</reference>
<keyword evidence="3" id="KW-1185">Reference proteome</keyword>
<gene>
    <name evidence="2" type="ORF">WJX84_008834</name>
</gene>
<organism evidence="2 3">
    <name type="scientific">Apatococcus fuscideae</name>
    <dbReference type="NCBI Taxonomy" id="2026836"/>
    <lineage>
        <taxon>Eukaryota</taxon>
        <taxon>Viridiplantae</taxon>
        <taxon>Chlorophyta</taxon>
        <taxon>core chlorophytes</taxon>
        <taxon>Trebouxiophyceae</taxon>
        <taxon>Chlorellales</taxon>
        <taxon>Chlorellaceae</taxon>
        <taxon>Apatococcus</taxon>
    </lineage>
</organism>
<name>A0AAW1SV44_9CHLO</name>
<evidence type="ECO:0000313" key="3">
    <source>
        <dbReference type="Proteomes" id="UP001485043"/>
    </source>
</evidence>
<evidence type="ECO:0000256" key="1">
    <source>
        <dbReference type="SAM" id="MobiDB-lite"/>
    </source>
</evidence>
<sequence length="158" mass="17269">MCSGIDWAPRSHPPSSSTATERLCTPILEPIKQSWRPSFVRIPLQKKRHLCRKSFTQHKSGLALAMALTFQLMGPWPHSATLLCSAAVLPRAELYLPADLCLMDFRGQKLAEQRWSGGSPGGDSSRLALVQPQRAQLANACVSDRGRSPTSSSSPSPF</sequence>
<accession>A0AAW1SV44</accession>
<feature type="region of interest" description="Disordered" evidence="1">
    <location>
        <begin position="1"/>
        <end position="20"/>
    </location>
</feature>
<dbReference type="AlphaFoldDB" id="A0AAW1SV44"/>